<dbReference type="Gene3D" id="3.40.50.300">
    <property type="entry name" value="P-loop containing nucleotide triphosphate hydrolases"/>
    <property type="match status" value="1"/>
</dbReference>
<dbReference type="AlphaFoldDB" id="C7R1X5"/>
<protein>
    <recommendedName>
        <fullName evidence="3">Adenylate kinase</fullName>
    </recommendedName>
</protein>
<dbReference type="PANTHER" id="PTHR37816">
    <property type="entry name" value="YALI0E33011P"/>
    <property type="match status" value="1"/>
</dbReference>
<dbReference type="EMBL" id="CP001706">
    <property type="protein sequence ID" value="ACV08443.1"/>
    <property type="molecule type" value="Genomic_DNA"/>
</dbReference>
<evidence type="ECO:0008006" key="3">
    <source>
        <dbReference type="Google" id="ProtNLM"/>
    </source>
</evidence>
<evidence type="ECO:0000313" key="1">
    <source>
        <dbReference type="EMBL" id="ACV08443.1"/>
    </source>
</evidence>
<dbReference type="KEGG" id="jde:Jden_0781"/>
<dbReference type="InterPro" id="IPR027417">
    <property type="entry name" value="P-loop_NTPase"/>
</dbReference>
<name>C7R1X5_JONDD</name>
<dbReference type="SUPFAM" id="SSF52540">
    <property type="entry name" value="P-loop containing nucleoside triphosphate hydrolases"/>
    <property type="match status" value="1"/>
</dbReference>
<accession>C7R1X5</accession>
<dbReference type="STRING" id="471856.Jden_0781"/>
<dbReference type="Proteomes" id="UP000000628">
    <property type="component" value="Chromosome"/>
</dbReference>
<evidence type="ECO:0000313" key="2">
    <source>
        <dbReference type="Proteomes" id="UP000000628"/>
    </source>
</evidence>
<gene>
    <name evidence="1" type="ordered locus">Jden_0781</name>
</gene>
<keyword evidence="2" id="KW-1185">Reference proteome</keyword>
<dbReference type="RefSeq" id="WP_015771071.1">
    <property type="nucleotide sequence ID" value="NC_013174.1"/>
</dbReference>
<dbReference type="HOGENOM" id="CLU_092618_1_0_11"/>
<sequence length="207" mass="23945">MTSSNVPHNDDHIHPRRIWIVGVSGAGKTTLARKVAHQLEVAHLELDAVFWKEHWTFRDLDEAHASIRAFQAAHSHGWVMDGNWTSRLNGMLTPGTPGGADVVVWLDHPRLLTMWRVITRTLKRGITQEPLWHGNTERIRGWLSTDPNHNIVLFAWRQHSALRARWEHQARSSPHVVRLRGRAHVSRWLRTLTPPSMHGHDHRREDT</sequence>
<organism evidence="1 2">
    <name type="scientific">Jonesia denitrificans (strain ATCC 14870 / DSM 20603 / BCRC 15368 / CIP 55.134 / JCM 11481 / NBRC 15587 / NCTC 10816 / Prevot 55134)</name>
    <name type="common">Listeria denitrificans</name>
    <dbReference type="NCBI Taxonomy" id="471856"/>
    <lineage>
        <taxon>Bacteria</taxon>
        <taxon>Bacillati</taxon>
        <taxon>Actinomycetota</taxon>
        <taxon>Actinomycetes</taxon>
        <taxon>Micrococcales</taxon>
        <taxon>Jonesiaceae</taxon>
        <taxon>Jonesia</taxon>
    </lineage>
</organism>
<dbReference type="InterPro" id="IPR052922">
    <property type="entry name" value="Cytidylate_Kinase-2"/>
</dbReference>
<proteinExistence type="predicted"/>
<reference evidence="1 2" key="1">
    <citation type="journal article" date="2009" name="Stand. Genomic Sci.">
        <title>Complete genome sequence of Jonesia denitrificans type strain (Prevot 55134).</title>
        <authorList>
            <person name="Pukall R."/>
            <person name="Gehrich-Schroter G."/>
            <person name="Lapidus A."/>
            <person name="Nolan M."/>
            <person name="Glavina Del Rio T."/>
            <person name="Lucas S."/>
            <person name="Chen F."/>
            <person name="Tice H."/>
            <person name="Pitluck S."/>
            <person name="Cheng J.F."/>
            <person name="Copeland A."/>
            <person name="Saunders E."/>
            <person name="Brettin T."/>
            <person name="Detter J.C."/>
            <person name="Bruce D."/>
            <person name="Goodwin L."/>
            <person name="Pati A."/>
            <person name="Ivanova N."/>
            <person name="Mavromatis K."/>
            <person name="Ovchinnikova G."/>
            <person name="Chen A."/>
            <person name="Palaniappan K."/>
            <person name="Land M."/>
            <person name="Hauser L."/>
            <person name="Chang Y.J."/>
            <person name="Jeffries C.D."/>
            <person name="Chain P."/>
            <person name="Goker M."/>
            <person name="Bristow J."/>
            <person name="Eisen J.A."/>
            <person name="Markowitz V."/>
            <person name="Hugenholtz P."/>
            <person name="Kyrpides N.C."/>
            <person name="Klenk H.P."/>
            <person name="Han C."/>
        </authorList>
    </citation>
    <scope>NUCLEOTIDE SEQUENCE [LARGE SCALE GENOMIC DNA]</scope>
    <source>
        <strain evidence="2">ATCC 14870 / DSM 20603 / BCRC 15368 / CIP 55.134 / JCM 11481 / NBRC 15587 / NCTC 10816 / Prevot 55134</strain>
    </source>
</reference>
<dbReference type="eggNOG" id="COG0563">
    <property type="taxonomic scope" value="Bacteria"/>
</dbReference>
<dbReference type="CDD" id="cd02019">
    <property type="entry name" value="NK"/>
    <property type="match status" value="1"/>
</dbReference>
<dbReference type="PANTHER" id="PTHR37816:SF1">
    <property type="entry name" value="TOXIN"/>
    <property type="match status" value="1"/>
</dbReference>